<proteinExistence type="predicted"/>
<organism evidence="1 2">
    <name type="scientific">Bacillus cereus</name>
    <dbReference type="NCBI Taxonomy" id="1396"/>
    <lineage>
        <taxon>Bacteria</taxon>
        <taxon>Bacillati</taxon>
        <taxon>Bacillota</taxon>
        <taxon>Bacilli</taxon>
        <taxon>Bacillales</taxon>
        <taxon>Bacillaceae</taxon>
        <taxon>Bacillus</taxon>
        <taxon>Bacillus cereus group</taxon>
    </lineage>
</organism>
<dbReference type="Proteomes" id="UP000308444">
    <property type="component" value="Unassembled WGS sequence"/>
</dbReference>
<sequence>MYDKYAQELLSKVPDLDEFDSASYRRALTKGYLFITQLKLGVKEELLHQDLLEVRDMLRKLADTMESIAVFDKINGLEVSEEVEYACA</sequence>
<protein>
    <submittedName>
        <fullName evidence="1">Uncharacterized protein</fullName>
    </submittedName>
</protein>
<accession>A0A9X9A282</accession>
<dbReference type="EMBL" id="SZOH01003355">
    <property type="protein sequence ID" value="TKI90770.1"/>
    <property type="molecule type" value="Genomic_DNA"/>
</dbReference>
<feature type="non-terminal residue" evidence="1">
    <location>
        <position position="88"/>
    </location>
</feature>
<evidence type="ECO:0000313" key="1">
    <source>
        <dbReference type="EMBL" id="TKI90770.1"/>
    </source>
</evidence>
<gene>
    <name evidence="1" type="ORF">FC695_33855</name>
</gene>
<comment type="caution">
    <text evidence="1">The sequence shown here is derived from an EMBL/GenBank/DDBJ whole genome shotgun (WGS) entry which is preliminary data.</text>
</comment>
<dbReference type="AlphaFoldDB" id="A0A9X9A282"/>
<evidence type="ECO:0000313" key="2">
    <source>
        <dbReference type="Proteomes" id="UP000308444"/>
    </source>
</evidence>
<name>A0A9X9A282_BACCE</name>
<reference evidence="1 2" key="1">
    <citation type="journal article" date="2019" name="Environ. Microbiol.">
        <title>An active ?-lactamase is a part of an orchestrated cell wall stress resistance network of Bacillus subtilis and related rhizosphere species.</title>
        <authorList>
            <person name="Bucher T."/>
            <person name="Keren-Paz A."/>
            <person name="Hausser J."/>
            <person name="Olender T."/>
            <person name="Cytryn E."/>
            <person name="Kolodkin-Gal I."/>
        </authorList>
    </citation>
    <scope>NUCLEOTIDE SEQUENCE [LARGE SCALE GENOMIC DNA]</scope>
    <source>
        <strain evidence="1 2">I32</strain>
    </source>
</reference>